<accession>A0A1Y1JFS7</accession>
<name>A0A1Y1JFS7_PLAGO</name>
<sequence length="1059" mass="125606">MKNLQKCKIVCLTKQLLNQRSVKVRLYGTAVWSKLTNIENAIVKCEQISGKAFWESQDIIKKGTAMTLTTNVKSKDTTAKAVNVENSCGQSELVKQIRKFCKKDDLCSMYKFNENFLHLLKMKQLNEKDFSIIVHLLSKKKVHSNSFWKRIANTENINFIFQMNLKQIILTFYSISNSYKYINLTFLNEYTDNLIFILNCQKYFISLTRRKKGIQKKTSEHFEGHNCLAYNESELLNLSQDNNLTYQESLCNFQTDDYAINKSSNMSKEKEKITWKNLIDKQNYKNISSLFRNKKNHLNFLDLTLICNTYSKLNNLEHLQNVEELKKVMYKLFLYFLFFYKINFDHLILFMHSYTRVRGNIDKCVLRKVQKVLLNPENGLCQNLYKLRNIHILDICSLNMLMHVFQRTNFKDEKMFKEVILSVVLNLNLKYEKRIKTKGSVLSGDDYCWTDCYALCDDIIGYSPVYFQESKNSTTNQGTNIGITNSSSHYSYHMDMVKKKKILIEHFSKKDNTYILEKEHLVKLKKKDFCFLVYNINKLRIKNYYNIYEYIKYESENNIKLLNVYNCCIILDCLVNLNLLDEKLFKKILTNLKILFDKNHYNEKDVTDIFVCLCKYGQTNSAQHTEIHNFLKSLYLKIQTRLKKYSYISLISIFCSSSYFNILLDNNVVQDICIDILNNFNTVDIKSLLSILYFLKSKNYEISTFFFNTIIEKVLSKIKDPHFFFCSFHILSIYASKTLQKKDHILDKLVQVMKQNEHLLGVKEKLIISLQIFVTPELILNEAFFQFCQKTFEDILCSSDKQKYTVLNHMDQINTITPKVVNHKNKNDNFIPFFTNCNHNNLDFSTDINIAELKIFLLLLLSDMYEKKPLVFKKRNFLIKEEKKNKNLKYQNNQLSKCKLEIIFSNIYIRLQNDCLSYFLKTNISLFDHQKYAKQLNIKKIKNYTMNLGSIMHSNEVEKKLKIDHAAALKIYNNDMSKYFPEFEEILFNVIKICYEDFFIYTFFAKKKDEFLVNYKSQNICHNYADSFLLHNNDNLIIKLKKNMFINSFHIAYVFKPFQ</sequence>
<dbReference type="EMBL" id="BDQF01000007">
    <property type="protein sequence ID" value="GAW80067.1"/>
    <property type="molecule type" value="Genomic_DNA"/>
</dbReference>
<evidence type="ECO:0000313" key="1">
    <source>
        <dbReference type="EMBL" id="GAW80067.1"/>
    </source>
</evidence>
<organism evidence="1 2">
    <name type="scientific">Plasmodium gonderi</name>
    <dbReference type="NCBI Taxonomy" id="77519"/>
    <lineage>
        <taxon>Eukaryota</taxon>
        <taxon>Sar</taxon>
        <taxon>Alveolata</taxon>
        <taxon>Apicomplexa</taxon>
        <taxon>Aconoidasida</taxon>
        <taxon>Haemosporida</taxon>
        <taxon>Plasmodiidae</taxon>
        <taxon>Plasmodium</taxon>
        <taxon>Plasmodium (Plasmodium)</taxon>
    </lineage>
</organism>
<dbReference type="RefSeq" id="XP_028542656.1">
    <property type="nucleotide sequence ID" value="XM_028686855.1"/>
</dbReference>
<dbReference type="AlphaFoldDB" id="A0A1Y1JFS7"/>
<comment type="caution">
    <text evidence="1">The sequence shown here is derived from an EMBL/GenBank/DDBJ whole genome shotgun (WGS) entry which is preliminary data.</text>
</comment>
<dbReference type="GeneID" id="39746779"/>
<keyword evidence="2" id="KW-1185">Reference proteome</keyword>
<protein>
    <submittedName>
        <fullName evidence="1">Uncharacterized protein</fullName>
    </submittedName>
</protein>
<evidence type="ECO:0000313" key="2">
    <source>
        <dbReference type="Proteomes" id="UP000195521"/>
    </source>
</evidence>
<reference evidence="2" key="1">
    <citation type="submission" date="2017-04" db="EMBL/GenBank/DDBJ databases">
        <title>Plasmodium gonderi genome.</title>
        <authorList>
            <person name="Arisue N."/>
            <person name="Honma H."/>
            <person name="Kawai S."/>
            <person name="Tougan T."/>
            <person name="Tanabe K."/>
            <person name="Horii T."/>
        </authorList>
    </citation>
    <scope>NUCLEOTIDE SEQUENCE [LARGE SCALE GENOMIC DNA]</scope>
    <source>
        <strain evidence="2">ATCC 30045</strain>
    </source>
</reference>
<proteinExistence type="predicted"/>
<gene>
    <name evidence="1" type="ORF">PGO_062120</name>
</gene>
<dbReference type="OrthoDB" id="377793at2759"/>
<dbReference type="OMA" id="MYKLFLY"/>
<dbReference type="Proteomes" id="UP000195521">
    <property type="component" value="Unassembled WGS sequence"/>
</dbReference>